<dbReference type="InterPro" id="IPR005119">
    <property type="entry name" value="LysR_subst-bd"/>
</dbReference>
<dbReference type="InterPro" id="IPR036388">
    <property type="entry name" value="WH-like_DNA-bd_sf"/>
</dbReference>
<evidence type="ECO:0000256" key="5">
    <source>
        <dbReference type="ARBA" id="ARBA00023163"/>
    </source>
</evidence>
<protein>
    <submittedName>
        <fullName evidence="7">LysR family transcriptional regulator</fullName>
    </submittedName>
</protein>
<dbReference type="CDD" id="cd08472">
    <property type="entry name" value="PBP2_CrgA_like_3"/>
    <property type="match status" value="1"/>
</dbReference>
<evidence type="ECO:0000313" key="8">
    <source>
        <dbReference type="Proteomes" id="UP000712947"/>
    </source>
</evidence>
<feature type="domain" description="HTH lysR-type" evidence="6">
    <location>
        <begin position="1"/>
        <end position="59"/>
    </location>
</feature>
<keyword evidence="5" id="KW-0804">Transcription</keyword>
<comment type="caution">
    <text evidence="7">The sequence shown here is derived from an EMBL/GenBank/DDBJ whole genome shotgun (WGS) entry which is preliminary data.</text>
</comment>
<dbReference type="InterPro" id="IPR000847">
    <property type="entry name" value="LysR_HTH_N"/>
</dbReference>
<reference evidence="7" key="1">
    <citation type="submission" date="2020-03" db="EMBL/GenBank/DDBJ databases">
        <authorList>
            <person name="Kislichkina A."/>
            <person name="Dentovskaya S."/>
            <person name="Shaikhutdinov R."/>
            <person name="Ivanov S."/>
            <person name="Sizova A."/>
            <person name="Solomentsev V."/>
            <person name="Bogun A."/>
        </authorList>
    </citation>
    <scope>NUCLEOTIDE SEQUENCE</scope>
    <source>
        <strain evidence="7">SCPM-O-B-7610</strain>
    </source>
</reference>
<dbReference type="EMBL" id="JAASAI010000014">
    <property type="protein sequence ID" value="NIL23590.1"/>
    <property type="molecule type" value="Genomic_DNA"/>
</dbReference>
<comment type="similarity">
    <text evidence="1">Belongs to the LysR transcriptional regulatory family.</text>
</comment>
<dbReference type="Gene3D" id="1.10.10.10">
    <property type="entry name" value="Winged helix-like DNA-binding domain superfamily/Winged helix DNA-binding domain"/>
    <property type="match status" value="1"/>
</dbReference>
<dbReference type="InterPro" id="IPR058163">
    <property type="entry name" value="LysR-type_TF_proteobact-type"/>
</dbReference>
<dbReference type="PANTHER" id="PTHR30537">
    <property type="entry name" value="HTH-TYPE TRANSCRIPTIONAL REGULATOR"/>
    <property type="match status" value="1"/>
</dbReference>
<name>A0AA44CMN7_YERMO</name>
<dbReference type="GO" id="GO:0006351">
    <property type="term" value="P:DNA-templated transcription"/>
    <property type="evidence" value="ECO:0007669"/>
    <property type="project" value="TreeGrafter"/>
</dbReference>
<dbReference type="AlphaFoldDB" id="A0AA44CMN7"/>
<organism evidence="7 8">
    <name type="scientific">Yersinia mollaretii</name>
    <dbReference type="NCBI Taxonomy" id="33060"/>
    <lineage>
        <taxon>Bacteria</taxon>
        <taxon>Pseudomonadati</taxon>
        <taxon>Pseudomonadota</taxon>
        <taxon>Gammaproteobacteria</taxon>
        <taxon>Enterobacterales</taxon>
        <taxon>Yersiniaceae</taxon>
        <taxon>Yersinia</taxon>
    </lineage>
</organism>
<keyword evidence="4" id="KW-0238">DNA-binding</keyword>
<evidence type="ECO:0000313" key="7">
    <source>
        <dbReference type="EMBL" id="NIL23590.1"/>
    </source>
</evidence>
<evidence type="ECO:0000259" key="6">
    <source>
        <dbReference type="PROSITE" id="PS50931"/>
    </source>
</evidence>
<keyword evidence="2" id="KW-0678">Repressor</keyword>
<dbReference type="Gene3D" id="3.40.190.290">
    <property type="match status" value="1"/>
</dbReference>
<dbReference type="RefSeq" id="WP_050536402.1">
    <property type="nucleotide sequence ID" value="NZ_CABHYO010000054.1"/>
</dbReference>
<gene>
    <name evidence="7" type="ORF">HB991_13860</name>
</gene>
<dbReference type="Pfam" id="PF00126">
    <property type="entry name" value="HTH_1"/>
    <property type="match status" value="1"/>
</dbReference>
<evidence type="ECO:0000256" key="2">
    <source>
        <dbReference type="ARBA" id="ARBA00022491"/>
    </source>
</evidence>
<accession>A0AA44CMN7</accession>
<evidence type="ECO:0000256" key="4">
    <source>
        <dbReference type="ARBA" id="ARBA00023125"/>
    </source>
</evidence>
<evidence type="ECO:0000256" key="3">
    <source>
        <dbReference type="ARBA" id="ARBA00023015"/>
    </source>
</evidence>
<dbReference type="SUPFAM" id="SSF46785">
    <property type="entry name" value="Winged helix' DNA-binding domain"/>
    <property type="match status" value="1"/>
</dbReference>
<dbReference type="GO" id="GO:0043565">
    <property type="term" value="F:sequence-specific DNA binding"/>
    <property type="evidence" value="ECO:0007669"/>
    <property type="project" value="TreeGrafter"/>
</dbReference>
<proteinExistence type="inferred from homology"/>
<dbReference type="FunFam" id="1.10.10.10:FF:000001">
    <property type="entry name" value="LysR family transcriptional regulator"/>
    <property type="match status" value="1"/>
</dbReference>
<dbReference type="InterPro" id="IPR036390">
    <property type="entry name" value="WH_DNA-bd_sf"/>
</dbReference>
<evidence type="ECO:0000256" key="1">
    <source>
        <dbReference type="ARBA" id="ARBA00009437"/>
    </source>
</evidence>
<dbReference type="SUPFAM" id="SSF53850">
    <property type="entry name" value="Periplasmic binding protein-like II"/>
    <property type="match status" value="1"/>
</dbReference>
<dbReference type="Pfam" id="PF03466">
    <property type="entry name" value="LysR_substrate"/>
    <property type="match status" value="2"/>
</dbReference>
<dbReference type="PROSITE" id="PS50931">
    <property type="entry name" value="HTH_LYSR"/>
    <property type="match status" value="1"/>
</dbReference>
<keyword evidence="3" id="KW-0805">Transcription regulation</keyword>
<dbReference type="GO" id="GO:0003700">
    <property type="term" value="F:DNA-binding transcription factor activity"/>
    <property type="evidence" value="ECO:0007669"/>
    <property type="project" value="InterPro"/>
</dbReference>
<dbReference type="PANTHER" id="PTHR30537:SF72">
    <property type="entry name" value="LYSR FAMILY TRANSCRIPTIONAL REGULATOR"/>
    <property type="match status" value="1"/>
</dbReference>
<dbReference type="Proteomes" id="UP000712947">
    <property type="component" value="Unassembled WGS sequence"/>
</dbReference>
<sequence length="320" mass="35453">MDRIDAMRVFIRVVEQRSFTQTAQDLNLPRSTVTDAIKQLEKRLNVRLLQRTTRHVSPTLDGEAYYQRCLRIIADIEDAEMAFAHAKPRGLLRIDVQGTLARHFVLPQLPDFIAQYPDIELFISEGDRLVDLIREGIDGVLRVGNLQDSDMVARRVALLPQVTCAAPQYLEQHGTPELPTQLSGHQMVGFRSSATGGLLPLEFSSHSSLGADPTVRSAHSLSAPHLSSETLQVKLPAVLSVTGAESFVAAARLGMGMIQVPRYHIAPDLAAGTLIEILPEFPPPPMPVSFLYPHSRQLSPRVRIFSDWLSQLFLTAEIKG</sequence>